<feature type="region of interest" description="Disordered" evidence="1">
    <location>
        <begin position="415"/>
        <end position="446"/>
    </location>
</feature>
<keyword evidence="2" id="KW-0732">Signal</keyword>
<feature type="signal peptide" evidence="2">
    <location>
        <begin position="1"/>
        <end position="25"/>
    </location>
</feature>
<dbReference type="VEuPathDB" id="TriTrypDB:Tb427_000363100"/>
<accession>A0A1J0R5P1</accession>
<sequence length="490" mass="52383">MPARAVSRKLVTILALGFLPAGCVADQDKASQAVQNPCQEARYLKLLADKLTAAYADKGTAAQNAAKAEFAYAIAAAKSTDQKTQIALKAMQTVTEAQIPTLVTQTVSYNENLAKARETMKIHEALQMSEHLAATKEIALTTATHGNAGTTHRGTTGISSCKTEAKITYQAPNCSLESDADNVKAENVNAATTDKIVLSTTDTSHPVLTVTALAKGTVTGTTHASTAEPGACINPGEDSATGTDRNNAFFTKLEHKAHTFKSTSIPLSKEGDSSKCPDDATQSVGHQYKHTTLARAICNTRKAKLPSFTPLHRQELSQLVSNTQLIQALADLDNPGAEVPTGEAAKQTLVHKYFGATSEIFKQTITDAIDKTKIDIKIRNTAIQKAPFDLAGTADGVTVLAYYLGKAAAAKGQLSASEEKLKQSENTDKTGEKKDGDNKTNATDCTGAEENKFDKTKCDWNAEKKQCKGKDEENISSLIKVSFFLILWLL</sequence>
<feature type="compositionally biased region" description="Basic and acidic residues" evidence="1">
    <location>
        <begin position="417"/>
        <end position="438"/>
    </location>
</feature>
<evidence type="ECO:0000313" key="3">
    <source>
        <dbReference type="EMBL" id="APD73129.1"/>
    </source>
</evidence>
<proteinExistence type="predicted"/>
<organism evidence="3">
    <name type="scientific">Trypanosoma brucei</name>
    <dbReference type="NCBI Taxonomy" id="5691"/>
    <lineage>
        <taxon>Eukaryota</taxon>
        <taxon>Discoba</taxon>
        <taxon>Euglenozoa</taxon>
        <taxon>Kinetoplastea</taxon>
        <taxon>Metakinetoplastina</taxon>
        <taxon>Trypanosomatida</taxon>
        <taxon>Trypanosomatidae</taxon>
        <taxon>Trypanosoma</taxon>
    </lineage>
</organism>
<dbReference type="VEuPathDB" id="TriTrypDB:Tb11.v5.0942"/>
<feature type="chain" id="PRO_5012610840" evidence="2">
    <location>
        <begin position="26"/>
        <end position="490"/>
    </location>
</feature>
<dbReference type="AlphaFoldDB" id="A0A1J0R5P1"/>
<name>A0A1J0R5P1_9TRYP</name>
<protein>
    <submittedName>
        <fullName evidence="3">Variant surface glycoprotein 1125.306</fullName>
    </submittedName>
</protein>
<dbReference type="SUPFAM" id="SSF58087">
    <property type="entry name" value="Variant surface glycoprotein (N-terminal domain)"/>
    <property type="match status" value="1"/>
</dbReference>
<evidence type="ECO:0000256" key="2">
    <source>
        <dbReference type="SAM" id="SignalP"/>
    </source>
</evidence>
<evidence type="ECO:0000256" key="1">
    <source>
        <dbReference type="SAM" id="MobiDB-lite"/>
    </source>
</evidence>
<dbReference type="EMBL" id="KX699173">
    <property type="protein sequence ID" value="APD73129.1"/>
    <property type="molecule type" value="Genomic_DNA"/>
</dbReference>
<reference evidence="3" key="1">
    <citation type="submission" date="2016-08" db="EMBL/GenBank/DDBJ databases">
        <title>VSG repertoire of Trypanosoma brucei EATRO 1125.</title>
        <authorList>
            <person name="Cross G.A."/>
        </authorList>
    </citation>
    <scope>NUCLEOTIDE SEQUENCE</scope>
    <source>
        <strain evidence="3">EATRO 1125</strain>
    </source>
</reference>
<dbReference type="VEuPathDB" id="TriTrypDB:Tb1125.Tb11.v5.0938"/>